<feature type="transmembrane region" description="Helical" evidence="1">
    <location>
        <begin position="86"/>
        <end position="105"/>
    </location>
</feature>
<keyword evidence="1" id="KW-0472">Membrane</keyword>
<evidence type="ECO:0000313" key="3">
    <source>
        <dbReference type="Proteomes" id="UP001548590"/>
    </source>
</evidence>
<comment type="caution">
    <text evidence="2">The sequence shown here is derived from an EMBL/GenBank/DDBJ whole genome shotgun (WGS) entry which is preliminary data.</text>
</comment>
<dbReference type="InterPro" id="IPR007360">
    <property type="entry name" value="SirB"/>
</dbReference>
<evidence type="ECO:0000313" key="2">
    <source>
        <dbReference type="EMBL" id="MET1488521.1"/>
    </source>
</evidence>
<dbReference type="PIRSF" id="PIRSF005610">
    <property type="entry name" value="SirB"/>
    <property type="match status" value="1"/>
</dbReference>
<accession>A0ABV2CKU6</accession>
<dbReference type="PANTHER" id="PTHR39594">
    <property type="entry name" value="PROTEIN YCHQ"/>
    <property type="match status" value="1"/>
</dbReference>
<dbReference type="Pfam" id="PF04247">
    <property type="entry name" value="SirB"/>
    <property type="match status" value="1"/>
</dbReference>
<dbReference type="PANTHER" id="PTHR39594:SF1">
    <property type="entry name" value="PROTEIN YCHQ"/>
    <property type="match status" value="1"/>
</dbReference>
<organism evidence="2 3">
    <name type="scientific">Uliginosibacterium paludis</name>
    <dbReference type="NCBI Taxonomy" id="1615952"/>
    <lineage>
        <taxon>Bacteria</taxon>
        <taxon>Pseudomonadati</taxon>
        <taxon>Pseudomonadota</taxon>
        <taxon>Betaproteobacteria</taxon>
        <taxon>Rhodocyclales</taxon>
        <taxon>Zoogloeaceae</taxon>
        <taxon>Uliginosibacterium</taxon>
    </lineage>
</organism>
<name>A0ABV2CKU6_9RHOO</name>
<feature type="transmembrane region" description="Helical" evidence="1">
    <location>
        <begin position="57"/>
        <end position="80"/>
    </location>
</feature>
<protein>
    <submittedName>
        <fullName evidence="2">SirB2 family protein</fullName>
    </submittedName>
</protein>
<dbReference type="EMBL" id="JBEWLZ010000001">
    <property type="protein sequence ID" value="MET1488521.1"/>
    <property type="molecule type" value="Genomic_DNA"/>
</dbReference>
<keyword evidence="1" id="KW-0812">Transmembrane</keyword>
<sequence>MPWQTARARRGPFDGDKALDYLAVKHLHMSCAAVSIALFALRGSLQLAGIDWRRWKLLRIAPHLVDTILLAAAIWLALLLQQYPFSANWITAKVLALVAYVLLGRQALRPGLPRSRAAAFFAAALLAVAYIVAVAITHSASLGYA</sequence>
<gene>
    <name evidence="2" type="ORF">ABVT11_01680</name>
</gene>
<keyword evidence="3" id="KW-1185">Reference proteome</keyword>
<dbReference type="Proteomes" id="UP001548590">
    <property type="component" value="Unassembled WGS sequence"/>
</dbReference>
<feature type="transmembrane region" description="Helical" evidence="1">
    <location>
        <begin position="117"/>
        <end position="136"/>
    </location>
</feature>
<reference evidence="2 3" key="1">
    <citation type="submission" date="2024-07" db="EMBL/GenBank/DDBJ databases">
        <title>Uliginosibacterium paludis KCTC:42655.</title>
        <authorList>
            <person name="Kim M.K."/>
        </authorList>
    </citation>
    <scope>NUCLEOTIDE SEQUENCE [LARGE SCALE GENOMIC DNA]</scope>
    <source>
        <strain evidence="2 3">KCTC 42655</strain>
    </source>
</reference>
<keyword evidence="1" id="KW-1133">Transmembrane helix</keyword>
<evidence type="ECO:0000256" key="1">
    <source>
        <dbReference type="SAM" id="Phobius"/>
    </source>
</evidence>
<proteinExistence type="predicted"/>